<reference evidence="2" key="1">
    <citation type="submission" date="2021-01" db="EMBL/GenBank/DDBJ databases">
        <authorList>
            <person name="Corre E."/>
            <person name="Pelletier E."/>
            <person name="Niang G."/>
            <person name="Scheremetjew M."/>
            <person name="Finn R."/>
            <person name="Kale V."/>
            <person name="Holt S."/>
            <person name="Cochrane G."/>
            <person name="Meng A."/>
            <person name="Brown T."/>
            <person name="Cohen L."/>
        </authorList>
    </citation>
    <scope>NUCLEOTIDE SEQUENCE</scope>
    <source>
        <strain evidence="2">CCMP3303</strain>
    </source>
</reference>
<sequence>MKSVSTMIALLAAASSVSAFVVPQAGSLVRTRLFAEQSPELDAAIAEVRECAAAFGDETAHFANVWIDKMLEGTQEGMAAGLLDDCLIDDDADKCTKYDAALKKLDSLLGVGAGEQF</sequence>
<organism evidence="2">
    <name type="scientific">Minutocellus polymorphus</name>
    <dbReference type="NCBI Taxonomy" id="265543"/>
    <lineage>
        <taxon>Eukaryota</taxon>
        <taxon>Sar</taxon>
        <taxon>Stramenopiles</taxon>
        <taxon>Ochrophyta</taxon>
        <taxon>Bacillariophyta</taxon>
        <taxon>Mediophyceae</taxon>
        <taxon>Cymatosirophycidae</taxon>
        <taxon>Cymatosirales</taxon>
        <taxon>Cymatosiraceae</taxon>
        <taxon>Minutocellus</taxon>
    </lineage>
</organism>
<dbReference type="AlphaFoldDB" id="A0A7S0AE78"/>
<dbReference type="EMBL" id="HBEJ01002003">
    <property type="protein sequence ID" value="CAD8360915.1"/>
    <property type="molecule type" value="Transcribed_RNA"/>
</dbReference>
<evidence type="ECO:0000313" key="2">
    <source>
        <dbReference type="EMBL" id="CAD8360915.1"/>
    </source>
</evidence>
<name>A0A7S0AE78_9STRA</name>
<evidence type="ECO:0000256" key="1">
    <source>
        <dbReference type="SAM" id="SignalP"/>
    </source>
</evidence>
<keyword evidence="1" id="KW-0732">Signal</keyword>
<feature type="chain" id="PRO_5030885229" evidence="1">
    <location>
        <begin position="20"/>
        <end position="117"/>
    </location>
</feature>
<accession>A0A7S0AE78</accession>
<proteinExistence type="predicted"/>
<gene>
    <name evidence="2" type="ORF">MPOL1434_LOCUS1175</name>
</gene>
<protein>
    <submittedName>
        <fullName evidence="2">Uncharacterized protein</fullName>
    </submittedName>
</protein>
<feature type="signal peptide" evidence="1">
    <location>
        <begin position="1"/>
        <end position="19"/>
    </location>
</feature>